<name>A0ABN1L2K2_9GAMM</name>
<dbReference type="CDD" id="cd07185">
    <property type="entry name" value="OmpA_C-like"/>
    <property type="match status" value="1"/>
</dbReference>
<keyword evidence="6" id="KW-0626">Porin</keyword>
<dbReference type="SUPFAM" id="SSF103088">
    <property type="entry name" value="OmpA-like"/>
    <property type="match status" value="1"/>
</dbReference>
<dbReference type="InterPro" id="IPR006665">
    <property type="entry name" value="OmpA-like"/>
</dbReference>
<evidence type="ECO:0000256" key="4">
    <source>
        <dbReference type="ARBA" id="ARBA00022692"/>
    </source>
</evidence>
<evidence type="ECO:0000256" key="6">
    <source>
        <dbReference type="ARBA" id="ARBA00023114"/>
    </source>
</evidence>
<keyword evidence="10" id="KW-0732">Signal</keyword>
<dbReference type="InterPro" id="IPR006664">
    <property type="entry name" value="OMP_bac"/>
</dbReference>
<dbReference type="RefSeq" id="WP_343813533.1">
    <property type="nucleotide sequence ID" value="NZ_BAAAFA010000001.1"/>
</dbReference>
<evidence type="ECO:0000313" key="13">
    <source>
        <dbReference type="Proteomes" id="UP001500021"/>
    </source>
</evidence>
<dbReference type="PANTHER" id="PTHR30329">
    <property type="entry name" value="STATOR ELEMENT OF FLAGELLAR MOTOR COMPLEX"/>
    <property type="match status" value="1"/>
</dbReference>
<dbReference type="InterPro" id="IPR011250">
    <property type="entry name" value="OMP/PagP_B-barrel"/>
</dbReference>
<sequence>MKKSLLPSLLALTISSTLVLPFYAAADQPNAIDLVGKVYSGVHVMHIETDHERLMTADPKSSLDYGNGAGLEVGYRWLPSTEFRFSYSQFNLESRNSAYAASDGSAASVDMLYFPTEKNFYLLTGVNSLDIEQSQISANIGAGYRHYLNERMALYFETKAHYQFSEHYDDLTAQLGFVYFFGDNDKSQAAPAAATAAILDADNDGVEDSRDNCANTPIIDKVDAKGCTVFINDKLSIELLVAFDNNQAIVKPEYHTEIQAMADFLIANPETKITIEGHASTPGIDSYNKNLSQQRADAIVKILVNEYHINESRLTAIGYGESRLINTANTEAAHAQNRRIMATVSVNKRTAIKR</sequence>
<accession>A0ABN1L2K2</accession>
<keyword evidence="2" id="KW-0813">Transport</keyword>
<dbReference type="Proteomes" id="UP001500021">
    <property type="component" value="Unassembled WGS sequence"/>
</dbReference>
<dbReference type="SUPFAM" id="SSF56925">
    <property type="entry name" value="OMPA-like"/>
    <property type="match status" value="1"/>
</dbReference>
<organism evidence="12 13">
    <name type="scientific">Colwellia asteriadis</name>
    <dbReference type="NCBI Taxonomy" id="517723"/>
    <lineage>
        <taxon>Bacteria</taxon>
        <taxon>Pseudomonadati</taxon>
        <taxon>Pseudomonadota</taxon>
        <taxon>Gammaproteobacteria</taxon>
        <taxon>Alteromonadales</taxon>
        <taxon>Colwelliaceae</taxon>
        <taxon>Colwellia</taxon>
    </lineage>
</organism>
<dbReference type="InterPro" id="IPR036737">
    <property type="entry name" value="OmpA-like_sf"/>
</dbReference>
<dbReference type="InterPro" id="IPR050330">
    <property type="entry name" value="Bact_OuterMem_StrucFunc"/>
</dbReference>
<evidence type="ECO:0000259" key="11">
    <source>
        <dbReference type="PROSITE" id="PS51123"/>
    </source>
</evidence>
<dbReference type="Gene3D" id="2.40.160.20">
    <property type="match status" value="1"/>
</dbReference>
<evidence type="ECO:0000313" key="12">
    <source>
        <dbReference type="EMBL" id="GAA0810152.1"/>
    </source>
</evidence>
<keyword evidence="3" id="KW-1134">Transmembrane beta strand</keyword>
<evidence type="ECO:0000256" key="3">
    <source>
        <dbReference type="ARBA" id="ARBA00022452"/>
    </source>
</evidence>
<evidence type="ECO:0000256" key="2">
    <source>
        <dbReference type="ARBA" id="ARBA00022448"/>
    </source>
</evidence>
<evidence type="ECO:0000256" key="9">
    <source>
        <dbReference type="PROSITE-ProRule" id="PRU00473"/>
    </source>
</evidence>
<evidence type="ECO:0000256" key="5">
    <source>
        <dbReference type="ARBA" id="ARBA00023065"/>
    </source>
</evidence>
<comment type="caution">
    <text evidence="12">The sequence shown here is derived from an EMBL/GenBank/DDBJ whole genome shotgun (WGS) entry which is preliminary data.</text>
</comment>
<dbReference type="Gene3D" id="3.30.1330.60">
    <property type="entry name" value="OmpA-like domain"/>
    <property type="match status" value="1"/>
</dbReference>
<evidence type="ECO:0000256" key="10">
    <source>
        <dbReference type="SAM" id="SignalP"/>
    </source>
</evidence>
<keyword evidence="7 9" id="KW-0472">Membrane</keyword>
<feature type="signal peptide" evidence="10">
    <location>
        <begin position="1"/>
        <end position="24"/>
    </location>
</feature>
<keyword evidence="13" id="KW-1185">Reference proteome</keyword>
<keyword evidence="4" id="KW-0812">Transmembrane</keyword>
<dbReference type="Pfam" id="PF00691">
    <property type="entry name" value="OmpA"/>
    <property type="match status" value="1"/>
</dbReference>
<keyword evidence="5" id="KW-0406">Ion transport</keyword>
<keyword evidence="8" id="KW-0998">Cell outer membrane</keyword>
<dbReference type="PRINTS" id="PR01021">
    <property type="entry name" value="OMPADOMAIN"/>
</dbReference>
<feature type="chain" id="PRO_5046450972" evidence="10">
    <location>
        <begin position="25"/>
        <end position="354"/>
    </location>
</feature>
<evidence type="ECO:0000256" key="1">
    <source>
        <dbReference type="ARBA" id="ARBA00004571"/>
    </source>
</evidence>
<dbReference type="PROSITE" id="PS51123">
    <property type="entry name" value="OMPA_2"/>
    <property type="match status" value="1"/>
</dbReference>
<evidence type="ECO:0000256" key="8">
    <source>
        <dbReference type="ARBA" id="ARBA00023237"/>
    </source>
</evidence>
<gene>
    <name evidence="12" type="ORF">GCM10009111_00610</name>
</gene>
<proteinExistence type="predicted"/>
<reference evidence="12 13" key="1">
    <citation type="journal article" date="2019" name="Int. J. Syst. Evol. Microbiol.">
        <title>The Global Catalogue of Microorganisms (GCM) 10K type strain sequencing project: providing services to taxonomists for standard genome sequencing and annotation.</title>
        <authorList>
            <consortium name="The Broad Institute Genomics Platform"/>
            <consortium name="The Broad Institute Genome Sequencing Center for Infectious Disease"/>
            <person name="Wu L."/>
            <person name="Ma J."/>
        </authorList>
    </citation>
    <scope>NUCLEOTIDE SEQUENCE [LARGE SCALE GENOMIC DNA]</scope>
    <source>
        <strain evidence="12 13">JCM 15608</strain>
    </source>
</reference>
<feature type="domain" description="OmpA-like" evidence="11">
    <location>
        <begin position="230"/>
        <end position="348"/>
    </location>
</feature>
<dbReference type="PANTHER" id="PTHR30329:SF21">
    <property type="entry name" value="LIPOPROTEIN YIAD-RELATED"/>
    <property type="match status" value="1"/>
</dbReference>
<protein>
    <submittedName>
        <fullName evidence="12">OmpA family protein</fullName>
    </submittedName>
</protein>
<comment type="subcellular location">
    <subcellularLocation>
        <location evidence="1">Cell outer membrane</location>
        <topology evidence="1">Multi-pass membrane protein</topology>
    </subcellularLocation>
</comment>
<evidence type="ECO:0000256" key="7">
    <source>
        <dbReference type="ARBA" id="ARBA00023136"/>
    </source>
</evidence>
<dbReference type="EMBL" id="BAAAFA010000001">
    <property type="protein sequence ID" value="GAA0810152.1"/>
    <property type="molecule type" value="Genomic_DNA"/>
</dbReference>